<organism evidence="1 2">
    <name type="scientific">Rhizophagus irregularis</name>
    <dbReference type="NCBI Taxonomy" id="588596"/>
    <lineage>
        <taxon>Eukaryota</taxon>
        <taxon>Fungi</taxon>
        <taxon>Fungi incertae sedis</taxon>
        <taxon>Mucoromycota</taxon>
        <taxon>Glomeromycotina</taxon>
        <taxon>Glomeromycetes</taxon>
        <taxon>Glomerales</taxon>
        <taxon>Glomeraceae</taxon>
        <taxon>Rhizophagus</taxon>
    </lineage>
</organism>
<dbReference type="EMBL" id="CAGKOT010000010">
    <property type="protein sequence ID" value="CAB5356758.1"/>
    <property type="molecule type" value="Genomic_DNA"/>
</dbReference>
<reference evidence="1" key="1">
    <citation type="submission" date="2020-05" db="EMBL/GenBank/DDBJ databases">
        <authorList>
            <person name="Rincon C."/>
            <person name="Sanders R I."/>
            <person name="Robbins C."/>
            <person name="Chaturvedi A."/>
        </authorList>
    </citation>
    <scope>NUCLEOTIDE SEQUENCE</scope>
    <source>
        <strain evidence="1">CHB12</strain>
    </source>
</reference>
<comment type="caution">
    <text evidence="1">The sequence shown here is derived from an EMBL/GenBank/DDBJ whole genome shotgun (WGS) entry which is preliminary data.</text>
</comment>
<accession>A0A915YZV0</accession>
<evidence type="ECO:0000313" key="2">
    <source>
        <dbReference type="Proteomes" id="UP000684084"/>
    </source>
</evidence>
<sequence length="114" mass="13434">MTSRHHNKKSFLSQAKYDIQMRARVTEHIEKPLCMDTLKEILEKITKTLCMDTLKERLEKITKTLCMVRHAQGKIGEEDDAMYGKIGDDNEDAVYAWERSRKIRREVCMVRMKG</sequence>
<evidence type="ECO:0000313" key="1">
    <source>
        <dbReference type="EMBL" id="CAB5356758.1"/>
    </source>
</evidence>
<protein>
    <submittedName>
        <fullName evidence="1">Uncharacterized protein</fullName>
    </submittedName>
</protein>
<name>A0A915YZV0_9GLOM</name>
<gene>
    <name evidence="1" type="ORF">CHRIB12_LOCUS6542</name>
</gene>
<dbReference type="VEuPathDB" id="FungiDB:RhiirFUN_010656"/>
<dbReference type="AlphaFoldDB" id="A0A915YZV0"/>
<proteinExistence type="predicted"/>
<dbReference type="Proteomes" id="UP000684084">
    <property type="component" value="Unassembled WGS sequence"/>
</dbReference>
<dbReference type="OrthoDB" id="10345995at2759"/>